<evidence type="ECO:0000313" key="2">
    <source>
        <dbReference type="Proteomes" id="UP000748752"/>
    </source>
</evidence>
<gene>
    <name evidence="1" type="ORF">CKO31_16240</name>
</gene>
<organism evidence="1 2">
    <name type="scientific">Thiohalocapsa halophila</name>
    <dbReference type="NCBI Taxonomy" id="69359"/>
    <lineage>
        <taxon>Bacteria</taxon>
        <taxon>Pseudomonadati</taxon>
        <taxon>Pseudomonadota</taxon>
        <taxon>Gammaproteobacteria</taxon>
        <taxon>Chromatiales</taxon>
        <taxon>Chromatiaceae</taxon>
        <taxon>Thiohalocapsa</taxon>
    </lineage>
</organism>
<dbReference type="Proteomes" id="UP000748752">
    <property type="component" value="Unassembled WGS sequence"/>
</dbReference>
<name>A0ABS1CK34_9GAMM</name>
<sequence length="127" mass="12565">MALGLVLALALAGCTSQPVIYGGGPVAQADIEECRRLAREAGAGGADGGRIARDTALGAAAGGAATGIYGAVRGADDVGNRTAAGAAAGAAVGLLRGASRSSEPSSTFKRYVNRCLRERGYDVVGWN</sequence>
<proteinExistence type="predicted"/>
<evidence type="ECO:0000313" key="1">
    <source>
        <dbReference type="EMBL" id="MBK1632260.1"/>
    </source>
</evidence>
<protein>
    <recommendedName>
        <fullName evidence="3">Glycine zipper family protein</fullName>
    </recommendedName>
</protein>
<keyword evidence="2" id="KW-1185">Reference proteome</keyword>
<reference evidence="1 2" key="1">
    <citation type="journal article" date="2020" name="Microorganisms">
        <title>Osmotic Adaptation and Compatible Solute Biosynthesis of Phototrophic Bacteria as Revealed from Genome Analyses.</title>
        <authorList>
            <person name="Imhoff J.F."/>
            <person name="Rahn T."/>
            <person name="Kunzel S."/>
            <person name="Keller A."/>
            <person name="Neulinger S.C."/>
        </authorList>
    </citation>
    <scope>NUCLEOTIDE SEQUENCE [LARGE SCALE GENOMIC DNA]</scope>
    <source>
        <strain evidence="1 2">DSM 6210</strain>
    </source>
</reference>
<dbReference type="EMBL" id="NRRV01000043">
    <property type="protein sequence ID" value="MBK1632260.1"/>
    <property type="molecule type" value="Genomic_DNA"/>
</dbReference>
<accession>A0ABS1CK34</accession>
<comment type="caution">
    <text evidence="1">The sequence shown here is derived from an EMBL/GenBank/DDBJ whole genome shotgun (WGS) entry which is preliminary data.</text>
</comment>
<evidence type="ECO:0008006" key="3">
    <source>
        <dbReference type="Google" id="ProtNLM"/>
    </source>
</evidence>